<feature type="transmembrane region" description="Helical" evidence="2">
    <location>
        <begin position="232"/>
        <end position="253"/>
    </location>
</feature>
<protein>
    <submittedName>
        <fullName evidence="3">O-antigen ligase</fullName>
    </submittedName>
</protein>
<feature type="transmembrane region" description="Helical" evidence="2">
    <location>
        <begin position="123"/>
        <end position="146"/>
    </location>
</feature>
<dbReference type="EMBL" id="CP121196">
    <property type="protein sequence ID" value="XBH18576.1"/>
    <property type="molecule type" value="Genomic_DNA"/>
</dbReference>
<feature type="transmembrane region" description="Helical" evidence="2">
    <location>
        <begin position="82"/>
        <end position="102"/>
    </location>
</feature>
<dbReference type="RefSeq" id="WP_348263800.1">
    <property type="nucleotide sequence ID" value="NZ_CP121196.1"/>
</dbReference>
<feature type="transmembrane region" description="Helical" evidence="2">
    <location>
        <begin position="346"/>
        <end position="366"/>
    </location>
</feature>
<gene>
    <name evidence="3" type="ORF">P8935_04380</name>
</gene>
<evidence type="ECO:0000256" key="1">
    <source>
        <dbReference type="SAM" id="MobiDB-lite"/>
    </source>
</evidence>
<organism evidence="3">
    <name type="scientific">Telmatobacter sp. DSM 110680</name>
    <dbReference type="NCBI Taxonomy" id="3036704"/>
    <lineage>
        <taxon>Bacteria</taxon>
        <taxon>Pseudomonadati</taxon>
        <taxon>Acidobacteriota</taxon>
        <taxon>Terriglobia</taxon>
        <taxon>Terriglobales</taxon>
        <taxon>Acidobacteriaceae</taxon>
        <taxon>Telmatobacter</taxon>
    </lineage>
</organism>
<feature type="region of interest" description="Disordered" evidence="1">
    <location>
        <begin position="1"/>
        <end position="20"/>
    </location>
</feature>
<proteinExistence type="predicted"/>
<accession>A0AAU7DMN3</accession>
<dbReference type="GO" id="GO:0016874">
    <property type="term" value="F:ligase activity"/>
    <property type="evidence" value="ECO:0007669"/>
    <property type="project" value="UniProtKB-KW"/>
</dbReference>
<dbReference type="NCBIfam" id="TIGR04370">
    <property type="entry name" value="glyco_rpt_poly"/>
    <property type="match status" value="1"/>
</dbReference>
<keyword evidence="2" id="KW-0812">Transmembrane</keyword>
<keyword evidence="2" id="KW-0472">Membrane</keyword>
<feature type="transmembrane region" description="Helical" evidence="2">
    <location>
        <begin position="56"/>
        <end position="76"/>
    </location>
</feature>
<keyword evidence="2" id="KW-1133">Transmembrane helix</keyword>
<sequence>MNDPLHGTSLRGSPSGHMQMAPAATWPAVTENVENHVLSHGELKGRQDLPLYCNPLVIFVLNWMLMLVSLSFQITYVTYPNMGMPLLLAGLSLGSFLFGYLVSRTLLHRWPTRTQSLHYTLDVTRLWQASLLCCGAAVLIIVFNWVLSGPPPAIGDPSTYLTYGRFKQVLFPLLVVITVNSLLDSTRWRKVLFAMFGIAGMALYITRGLLMVSLLQMLFVFSLKTRMSKKKIYTIAVCCLALAVVAITLIGNARTAQGVFLEYLQIRHKYSDWPMAYLWLTSYISIPFSNLCWLFAKGNFHGPTLSFLYPLLPSFLTPPDPHASIHDDLTIIDGASTYLAGYVLDFSYLGVYLANMVLGIGCGWLMERALPKSILVAGLFLTCLTFIFFSDMFSPLSTVLQFAIQAAVQRKCFQWGGEPAESRVPG</sequence>
<dbReference type="AlphaFoldDB" id="A0AAU7DMN3"/>
<feature type="transmembrane region" description="Helical" evidence="2">
    <location>
        <begin position="166"/>
        <end position="183"/>
    </location>
</feature>
<evidence type="ECO:0000256" key="2">
    <source>
        <dbReference type="SAM" id="Phobius"/>
    </source>
</evidence>
<evidence type="ECO:0000313" key="3">
    <source>
        <dbReference type="EMBL" id="XBH18576.1"/>
    </source>
</evidence>
<name>A0AAU7DMN3_9BACT</name>
<feature type="transmembrane region" description="Helical" evidence="2">
    <location>
        <begin position="274"/>
        <end position="296"/>
    </location>
</feature>
<keyword evidence="3" id="KW-0436">Ligase</keyword>
<feature type="transmembrane region" description="Helical" evidence="2">
    <location>
        <begin position="373"/>
        <end position="390"/>
    </location>
</feature>
<feature type="transmembrane region" description="Helical" evidence="2">
    <location>
        <begin position="195"/>
        <end position="220"/>
    </location>
</feature>
<reference evidence="3" key="1">
    <citation type="submission" date="2023-03" db="EMBL/GenBank/DDBJ databases">
        <title>Edaphobacter sp.</title>
        <authorList>
            <person name="Huber K.J."/>
            <person name="Papendorf J."/>
            <person name="Pilke C."/>
            <person name="Bunk B."/>
            <person name="Sproeer C."/>
            <person name="Pester M."/>
        </authorList>
    </citation>
    <scope>NUCLEOTIDE SEQUENCE</scope>
    <source>
        <strain evidence="3">DSM 110680</strain>
    </source>
</reference>